<proteinExistence type="predicted"/>
<dbReference type="EMBL" id="CAXAMN010010835">
    <property type="protein sequence ID" value="CAK9032881.1"/>
    <property type="molecule type" value="Genomic_DNA"/>
</dbReference>
<accession>A0ABP0L158</accession>
<keyword evidence="3" id="KW-1185">Reference proteome</keyword>
<dbReference type="Proteomes" id="UP001642484">
    <property type="component" value="Unassembled WGS sequence"/>
</dbReference>
<organism evidence="2 3">
    <name type="scientific">Durusdinium trenchii</name>
    <dbReference type="NCBI Taxonomy" id="1381693"/>
    <lineage>
        <taxon>Eukaryota</taxon>
        <taxon>Sar</taxon>
        <taxon>Alveolata</taxon>
        <taxon>Dinophyceae</taxon>
        <taxon>Suessiales</taxon>
        <taxon>Symbiodiniaceae</taxon>
        <taxon>Durusdinium</taxon>
    </lineage>
</organism>
<evidence type="ECO:0000313" key="2">
    <source>
        <dbReference type="EMBL" id="CAK9032890.1"/>
    </source>
</evidence>
<protein>
    <submittedName>
        <fullName evidence="2">Uncharacterized protein</fullName>
    </submittedName>
</protein>
<sequence>MKSSVKVTSTGEQVPLNFRYSVTPASKVNSFKPKELPSDCDRRQLRAGQLGAVWCGRLQQLPRADHVGLIWEVEAGEEIPSVITPVKPKYFLLGTVNVPAKQAIKLA</sequence>
<name>A0ABP0L158_9DINO</name>
<reference evidence="2 3" key="1">
    <citation type="submission" date="2024-02" db="EMBL/GenBank/DDBJ databases">
        <authorList>
            <person name="Chen Y."/>
            <person name="Shah S."/>
            <person name="Dougan E. K."/>
            <person name="Thang M."/>
            <person name="Chan C."/>
        </authorList>
    </citation>
    <scope>NUCLEOTIDE SEQUENCE [LARGE SCALE GENOMIC DNA]</scope>
</reference>
<gene>
    <name evidence="1" type="ORF">CCMP2556_LOCUS18839</name>
    <name evidence="2" type="ORF">CCMP2556_LOCUS18843</name>
</gene>
<evidence type="ECO:0000313" key="3">
    <source>
        <dbReference type="Proteomes" id="UP001642484"/>
    </source>
</evidence>
<comment type="caution">
    <text evidence="2">The sequence shown here is derived from an EMBL/GenBank/DDBJ whole genome shotgun (WGS) entry which is preliminary data.</text>
</comment>
<evidence type="ECO:0000313" key="1">
    <source>
        <dbReference type="EMBL" id="CAK9032881.1"/>
    </source>
</evidence>
<dbReference type="EMBL" id="CAXAMN010010846">
    <property type="protein sequence ID" value="CAK9032890.1"/>
    <property type="molecule type" value="Genomic_DNA"/>
</dbReference>